<evidence type="ECO:0000313" key="5">
    <source>
        <dbReference type="EMBL" id="CAF3854769.1"/>
    </source>
</evidence>
<keyword evidence="9" id="KW-1185">Reference proteome</keyword>
<dbReference type="Proteomes" id="UP000663855">
    <property type="component" value="Unassembled WGS sequence"/>
</dbReference>
<organism evidence="1 8">
    <name type="scientific">Rotaria magnacalcarata</name>
    <dbReference type="NCBI Taxonomy" id="392030"/>
    <lineage>
        <taxon>Eukaryota</taxon>
        <taxon>Metazoa</taxon>
        <taxon>Spiralia</taxon>
        <taxon>Gnathifera</taxon>
        <taxon>Rotifera</taxon>
        <taxon>Eurotatoria</taxon>
        <taxon>Bdelloidea</taxon>
        <taxon>Philodinida</taxon>
        <taxon>Philodinidae</taxon>
        <taxon>Rotaria</taxon>
    </lineage>
</organism>
<dbReference type="AlphaFoldDB" id="A0A814XCS7"/>
<dbReference type="EMBL" id="CAJNOW010001274">
    <property type="protein sequence ID" value="CAF1312128.1"/>
    <property type="molecule type" value="Genomic_DNA"/>
</dbReference>
<gene>
    <name evidence="6" type="ORF">BYL167_LOCUS7949</name>
    <name evidence="1" type="ORF">CJN711_LOCUS12446</name>
    <name evidence="7" type="ORF">GIL414_LOCUS13019</name>
    <name evidence="2" type="ORF">KQP761_LOCUS5307</name>
    <name evidence="3" type="ORF">MBJ925_LOCUS3532</name>
    <name evidence="4" type="ORF">OVN521_LOCUS5518</name>
    <name evidence="5" type="ORF">SMN809_LOCUS4221</name>
</gene>
<dbReference type="Proteomes" id="UP000681720">
    <property type="component" value="Unassembled WGS sequence"/>
</dbReference>
<evidence type="ECO:0000313" key="2">
    <source>
        <dbReference type="EMBL" id="CAF1312128.1"/>
    </source>
</evidence>
<dbReference type="Proteomes" id="UP000663834">
    <property type="component" value="Unassembled WGS sequence"/>
</dbReference>
<reference evidence="1" key="1">
    <citation type="submission" date="2021-02" db="EMBL/GenBank/DDBJ databases">
        <authorList>
            <person name="Nowell W R."/>
        </authorList>
    </citation>
    <scope>NUCLEOTIDE SEQUENCE</scope>
</reference>
<dbReference type="Proteomes" id="UP000676336">
    <property type="component" value="Unassembled WGS sequence"/>
</dbReference>
<evidence type="ECO:0000313" key="4">
    <source>
        <dbReference type="EMBL" id="CAF3828801.1"/>
    </source>
</evidence>
<dbReference type="EMBL" id="CAJNOV010005409">
    <property type="protein sequence ID" value="CAF1209488.1"/>
    <property type="molecule type" value="Genomic_DNA"/>
</dbReference>
<dbReference type="EMBL" id="CAJOBH010002119">
    <property type="protein sequence ID" value="CAF3890854.1"/>
    <property type="molecule type" value="Genomic_DNA"/>
</dbReference>
<evidence type="ECO:0000313" key="9">
    <source>
        <dbReference type="Proteomes" id="UP000663866"/>
    </source>
</evidence>
<dbReference type="EMBL" id="CAJOBG010000551">
    <property type="protein sequence ID" value="CAF3828801.1"/>
    <property type="molecule type" value="Genomic_DNA"/>
</dbReference>
<proteinExistence type="predicted"/>
<accession>A0A814XCS7</accession>
<evidence type="ECO:0000313" key="1">
    <source>
        <dbReference type="EMBL" id="CAF1209488.1"/>
    </source>
</evidence>
<dbReference type="EMBL" id="CAJOBI010000951">
    <property type="protein sequence ID" value="CAF3854769.1"/>
    <property type="molecule type" value="Genomic_DNA"/>
</dbReference>
<evidence type="ECO:0000313" key="6">
    <source>
        <dbReference type="EMBL" id="CAF3890854.1"/>
    </source>
</evidence>
<evidence type="ECO:0000313" key="3">
    <source>
        <dbReference type="EMBL" id="CAF1927304.1"/>
    </source>
</evidence>
<dbReference type="EMBL" id="CAJOBJ010005189">
    <property type="protein sequence ID" value="CAF4023727.1"/>
    <property type="molecule type" value="Genomic_DNA"/>
</dbReference>
<dbReference type="EMBL" id="CAJNRE010000439">
    <property type="protein sequence ID" value="CAF1927304.1"/>
    <property type="molecule type" value="Genomic_DNA"/>
</dbReference>
<dbReference type="Proteomes" id="UP000663824">
    <property type="component" value="Unassembled WGS sequence"/>
</dbReference>
<protein>
    <submittedName>
        <fullName evidence="1">Uncharacterized protein</fullName>
    </submittedName>
</protein>
<dbReference type="Proteomes" id="UP000681967">
    <property type="component" value="Unassembled WGS sequence"/>
</dbReference>
<sequence>MENSKFLKWTPKNNDGVIVADRSGYGIQPIQFKEIFSLYLQYNVKDIVQQDSNKNILCAGSFYGFDQTSQSYEAQDGVDLNIELDEAARICKLFSQLS</sequence>
<evidence type="ECO:0000313" key="8">
    <source>
        <dbReference type="Proteomes" id="UP000663855"/>
    </source>
</evidence>
<evidence type="ECO:0000313" key="7">
    <source>
        <dbReference type="EMBL" id="CAF4023727.1"/>
    </source>
</evidence>
<comment type="caution">
    <text evidence="1">The sequence shown here is derived from an EMBL/GenBank/DDBJ whole genome shotgun (WGS) entry which is preliminary data.</text>
</comment>
<dbReference type="Proteomes" id="UP000663866">
    <property type="component" value="Unassembled WGS sequence"/>
</dbReference>
<name>A0A814XCS7_9BILA</name>